<name>A0AA35K4G1_9SAUR</name>
<proteinExistence type="predicted"/>
<feature type="region of interest" description="Disordered" evidence="1">
    <location>
        <begin position="29"/>
        <end position="59"/>
    </location>
</feature>
<gene>
    <name evidence="2" type="ORF">PODLI_1B017057</name>
</gene>
<dbReference type="AlphaFoldDB" id="A0AA35K4G1"/>
<sequence>MLNGRSSGNTSCQQVSRFQAVGCSSKDVKPSSTQLSGNGGLLASLSSQPLRYSQPRERMSQDKPGRFLLSLLLRDVDMPHLHQTIFVHLQNDGTHQKNTQKKHSSSRGFLIRKAHIVWSCTSWPLGFERVGKHPSKCFLPFTRIPRCFPIRESERGVLLLRPPEATSLQRRARSLPRATCGLSQLGDRRDQGSLGPRSAAGCAPALLRSGTGFAGKRARLGAGKRRRKKAGVNQAQ</sequence>
<protein>
    <submittedName>
        <fullName evidence="2">Uncharacterized protein</fullName>
    </submittedName>
</protein>
<dbReference type="EMBL" id="OX395128">
    <property type="protein sequence ID" value="CAI5771455.1"/>
    <property type="molecule type" value="Genomic_DNA"/>
</dbReference>
<evidence type="ECO:0000313" key="3">
    <source>
        <dbReference type="Proteomes" id="UP001178461"/>
    </source>
</evidence>
<accession>A0AA35K4G1</accession>
<organism evidence="2 3">
    <name type="scientific">Podarcis lilfordi</name>
    <name type="common">Lilford's wall lizard</name>
    <dbReference type="NCBI Taxonomy" id="74358"/>
    <lineage>
        <taxon>Eukaryota</taxon>
        <taxon>Metazoa</taxon>
        <taxon>Chordata</taxon>
        <taxon>Craniata</taxon>
        <taxon>Vertebrata</taxon>
        <taxon>Euteleostomi</taxon>
        <taxon>Lepidosauria</taxon>
        <taxon>Squamata</taxon>
        <taxon>Bifurcata</taxon>
        <taxon>Unidentata</taxon>
        <taxon>Episquamata</taxon>
        <taxon>Laterata</taxon>
        <taxon>Lacertibaenia</taxon>
        <taxon>Lacertidae</taxon>
        <taxon>Podarcis</taxon>
    </lineage>
</organism>
<evidence type="ECO:0000256" key="1">
    <source>
        <dbReference type="SAM" id="MobiDB-lite"/>
    </source>
</evidence>
<feature type="region of interest" description="Disordered" evidence="1">
    <location>
        <begin position="216"/>
        <end position="236"/>
    </location>
</feature>
<feature type="region of interest" description="Disordered" evidence="1">
    <location>
        <begin position="179"/>
        <end position="198"/>
    </location>
</feature>
<evidence type="ECO:0000313" key="2">
    <source>
        <dbReference type="EMBL" id="CAI5771455.1"/>
    </source>
</evidence>
<feature type="compositionally biased region" description="Basic residues" evidence="1">
    <location>
        <begin position="216"/>
        <end position="230"/>
    </location>
</feature>
<keyword evidence="3" id="KW-1185">Reference proteome</keyword>
<dbReference type="Proteomes" id="UP001178461">
    <property type="component" value="Chromosome 3"/>
</dbReference>
<reference evidence="2" key="1">
    <citation type="submission" date="2022-12" db="EMBL/GenBank/DDBJ databases">
        <authorList>
            <person name="Alioto T."/>
            <person name="Alioto T."/>
            <person name="Gomez Garrido J."/>
        </authorList>
    </citation>
    <scope>NUCLEOTIDE SEQUENCE</scope>
</reference>